<feature type="compositionally biased region" description="Basic and acidic residues" evidence="1">
    <location>
        <begin position="242"/>
        <end position="258"/>
    </location>
</feature>
<accession>A0A811LVF7</accession>
<dbReference type="EMBL" id="CAJFCW020000006">
    <property type="protein sequence ID" value="CAG9128359.1"/>
    <property type="molecule type" value="Genomic_DNA"/>
</dbReference>
<keyword evidence="3" id="KW-1185">Reference proteome</keyword>
<proteinExistence type="predicted"/>
<evidence type="ECO:0000313" key="2">
    <source>
        <dbReference type="EMBL" id="CAD5231051.1"/>
    </source>
</evidence>
<evidence type="ECO:0000313" key="3">
    <source>
        <dbReference type="Proteomes" id="UP000614601"/>
    </source>
</evidence>
<name>A0A811LVF7_9BILA</name>
<organism evidence="2 3">
    <name type="scientific">Bursaphelenchus okinawaensis</name>
    <dbReference type="NCBI Taxonomy" id="465554"/>
    <lineage>
        <taxon>Eukaryota</taxon>
        <taxon>Metazoa</taxon>
        <taxon>Ecdysozoa</taxon>
        <taxon>Nematoda</taxon>
        <taxon>Chromadorea</taxon>
        <taxon>Rhabditida</taxon>
        <taxon>Tylenchina</taxon>
        <taxon>Tylenchomorpha</taxon>
        <taxon>Aphelenchoidea</taxon>
        <taxon>Aphelenchoididae</taxon>
        <taxon>Bursaphelenchus</taxon>
    </lineage>
</organism>
<comment type="caution">
    <text evidence="2">The sequence shown here is derived from an EMBL/GenBank/DDBJ whole genome shotgun (WGS) entry which is preliminary data.</text>
</comment>
<protein>
    <submittedName>
        <fullName evidence="2">Uncharacterized protein</fullName>
    </submittedName>
</protein>
<dbReference type="Proteomes" id="UP000783686">
    <property type="component" value="Unassembled WGS sequence"/>
</dbReference>
<feature type="compositionally biased region" description="Basic residues" evidence="1">
    <location>
        <begin position="221"/>
        <end position="232"/>
    </location>
</feature>
<feature type="region of interest" description="Disordered" evidence="1">
    <location>
        <begin position="195"/>
        <end position="258"/>
    </location>
</feature>
<dbReference type="EMBL" id="CAJFDH010000006">
    <property type="protein sequence ID" value="CAD5231051.1"/>
    <property type="molecule type" value="Genomic_DNA"/>
</dbReference>
<dbReference type="Proteomes" id="UP000614601">
    <property type="component" value="Unassembled WGS sequence"/>
</dbReference>
<dbReference type="AlphaFoldDB" id="A0A811LVF7"/>
<sequence>MPKLSNKQYMGLVNVHEENLADLSKCKEEPPFFQKQVYDTMCKSVHQKLNLKLTPISLRSHMGKLRQRVERKVNAAAIKYGSTEEEVLSKSAGFTPVEAKLYRLLTNKEVPLTLLDNHDDIFKSDVKESKTNGPKKRPRKDPKPESENIENDNESHSESPRERLQNSELEGNNIDVYMDTIERVAQMGRLAPTSEVLELQIPPPTKKLKKSDSTDTPNRSPKSHSKGGKKRKNIEPSFEFFTHPDDEPTKDSLQKQKKELYQTQKSLAEQRLLLENRQAEVLQSQVRFYDAWAGLAQTVANFFRLLPIPPPMPQTA</sequence>
<reference evidence="2" key="1">
    <citation type="submission" date="2020-09" db="EMBL/GenBank/DDBJ databases">
        <authorList>
            <person name="Kikuchi T."/>
        </authorList>
    </citation>
    <scope>NUCLEOTIDE SEQUENCE</scope>
    <source>
        <strain evidence="2">SH1</strain>
    </source>
</reference>
<gene>
    <name evidence="2" type="ORF">BOKJ2_LOCUS14448</name>
</gene>
<dbReference type="OrthoDB" id="5850090at2759"/>
<evidence type="ECO:0000256" key="1">
    <source>
        <dbReference type="SAM" id="MobiDB-lite"/>
    </source>
</evidence>
<feature type="region of interest" description="Disordered" evidence="1">
    <location>
        <begin position="125"/>
        <end position="172"/>
    </location>
</feature>
<feature type="compositionally biased region" description="Basic and acidic residues" evidence="1">
    <location>
        <begin position="153"/>
        <end position="165"/>
    </location>
</feature>